<sequence length="590" mass="66663">MWFIWSFAFLLIYLLASTAISLATNYSTARKTGLPVVVSPVSKFNPLWLVFQRRLAPWMRQNLPLGLGSWTRYNVLSWFFDDKYLLAQELGRSWMHVTPREIEFHCADPAVNAQVFGRRRDFDKPHEVLNLVDIYGPNISSVTGAEWQRHRRITASPFNERNNRLVWDEALRQAGQVAAYWNGRGAEGFNSTAADTVAVSLNILATAALGESWDFQPAHHAETTRREIQSGDGQATSYRESLHTLLSSVRTLVLTPKWLYRVPEWCIPSEYLSRFVSTHKVFGKYMEDMVRQRKADIANGNTRTDDSTFLSALVLKSEEVRRDEESKKTGGNTTASLSNAELYGNLFTYNLAGHETTANSLSFAIYLLAAFPEWQEWVREEVDLVYGAPVDGKVNTAYEDVFPNLKRCRAFLFETLRFYAPVLSINKATVGPHGQELLIGGRSVVIPPGTTVAPNVIASHTMPEVWGEDHLVFRPDRWIEQSSDIASEVLLDMPVSVAEKMTSSDGKGITYFPWSSGSRVCPGKKFSQVEVMAVVSSLLLDYRVEVVPEGLETEEQARKRCLEVIEDSETQITLQMRRPDTVSLRAVKRT</sequence>
<evidence type="ECO:0000256" key="2">
    <source>
        <dbReference type="ARBA" id="ARBA00010617"/>
    </source>
</evidence>
<accession>A0AAD9SJG1</accession>
<keyword evidence="3 6" id="KW-0349">Heme</keyword>
<keyword evidence="8" id="KW-0732">Signal</keyword>
<keyword evidence="4 6" id="KW-0479">Metal-binding</keyword>
<dbReference type="InterPro" id="IPR001128">
    <property type="entry name" value="Cyt_P450"/>
</dbReference>
<evidence type="ECO:0000256" key="3">
    <source>
        <dbReference type="ARBA" id="ARBA00022617"/>
    </source>
</evidence>
<dbReference type="PRINTS" id="PR00463">
    <property type="entry name" value="EP450I"/>
</dbReference>
<dbReference type="GO" id="GO:0004497">
    <property type="term" value="F:monooxygenase activity"/>
    <property type="evidence" value="ECO:0007669"/>
    <property type="project" value="UniProtKB-KW"/>
</dbReference>
<evidence type="ECO:0000256" key="8">
    <source>
        <dbReference type="SAM" id="SignalP"/>
    </source>
</evidence>
<evidence type="ECO:0000256" key="4">
    <source>
        <dbReference type="ARBA" id="ARBA00022723"/>
    </source>
</evidence>
<dbReference type="InterPro" id="IPR002401">
    <property type="entry name" value="Cyt_P450_E_grp-I"/>
</dbReference>
<keyword evidence="7" id="KW-0560">Oxidoreductase</keyword>
<keyword evidence="5 6" id="KW-0408">Iron</keyword>
<dbReference type="Proteomes" id="UP001265746">
    <property type="component" value="Unassembled WGS sequence"/>
</dbReference>
<dbReference type="Gene3D" id="1.10.630.10">
    <property type="entry name" value="Cytochrome P450"/>
    <property type="match status" value="1"/>
</dbReference>
<dbReference type="GO" id="GO:0016705">
    <property type="term" value="F:oxidoreductase activity, acting on paired donors, with incorporation or reduction of molecular oxygen"/>
    <property type="evidence" value="ECO:0007669"/>
    <property type="project" value="InterPro"/>
</dbReference>
<name>A0AAD9SJG1_PHOAM</name>
<dbReference type="PROSITE" id="PS00086">
    <property type="entry name" value="CYTOCHROME_P450"/>
    <property type="match status" value="1"/>
</dbReference>
<dbReference type="AlphaFoldDB" id="A0AAD9SJG1"/>
<comment type="cofactor">
    <cofactor evidence="1 6">
        <name>heme</name>
        <dbReference type="ChEBI" id="CHEBI:30413"/>
    </cofactor>
</comment>
<dbReference type="GO" id="GO:0005506">
    <property type="term" value="F:iron ion binding"/>
    <property type="evidence" value="ECO:0007669"/>
    <property type="project" value="InterPro"/>
</dbReference>
<dbReference type="EMBL" id="JAUJFL010000002">
    <property type="protein sequence ID" value="KAK2610232.1"/>
    <property type="molecule type" value="Genomic_DNA"/>
</dbReference>
<comment type="caution">
    <text evidence="9">The sequence shown here is derived from an EMBL/GenBank/DDBJ whole genome shotgun (WGS) entry which is preliminary data.</text>
</comment>
<dbReference type="GO" id="GO:0020037">
    <property type="term" value="F:heme binding"/>
    <property type="evidence" value="ECO:0007669"/>
    <property type="project" value="InterPro"/>
</dbReference>
<evidence type="ECO:0008006" key="11">
    <source>
        <dbReference type="Google" id="ProtNLM"/>
    </source>
</evidence>
<feature type="binding site" description="axial binding residue" evidence="6">
    <location>
        <position position="521"/>
    </location>
    <ligand>
        <name>heme</name>
        <dbReference type="ChEBI" id="CHEBI:30413"/>
    </ligand>
    <ligandPart>
        <name>Fe</name>
        <dbReference type="ChEBI" id="CHEBI:18248"/>
    </ligandPart>
</feature>
<feature type="signal peptide" evidence="8">
    <location>
        <begin position="1"/>
        <end position="23"/>
    </location>
</feature>
<dbReference type="InterPro" id="IPR036396">
    <property type="entry name" value="Cyt_P450_sf"/>
</dbReference>
<evidence type="ECO:0000313" key="9">
    <source>
        <dbReference type="EMBL" id="KAK2610232.1"/>
    </source>
</evidence>
<dbReference type="PANTHER" id="PTHR24305">
    <property type="entry name" value="CYTOCHROME P450"/>
    <property type="match status" value="1"/>
</dbReference>
<dbReference type="CDD" id="cd11070">
    <property type="entry name" value="CYP56-like"/>
    <property type="match status" value="1"/>
</dbReference>
<evidence type="ECO:0000256" key="7">
    <source>
        <dbReference type="RuleBase" id="RU000461"/>
    </source>
</evidence>
<proteinExistence type="inferred from homology"/>
<evidence type="ECO:0000256" key="1">
    <source>
        <dbReference type="ARBA" id="ARBA00001971"/>
    </source>
</evidence>
<dbReference type="InterPro" id="IPR050121">
    <property type="entry name" value="Cytochrome_P450_monoxygenase"/>
</dbReference>
<reference evidence="9" key="1">
    <citation type="submission" date="2023-06" db="EMBL/GenBank/DDBJ databases">
        <authorList>
            <person name="Noh H."/>
        </authorList>
    </citation>
    <scope>NUCLEOTIDE SEQUENCE</scope>
    <source>
        <strain evidence="9">DUCC20226</strain>
    </source>
</reference>
<evidence type="ECO:0000256" key="5">
    <source>
        <dbReference type="ARBA" id="ARBA00023004"/>
    </source>
</evidence>
<organism evidence="9 10">
    <name type="scientific">Phomopsis amygdali</name>
    <name type="common">Fusicoccum amygdali</name>
    <dbReference type="NCBI Taxonomy" id="1214568"/>
    <lineage>
        <taxon>Eukaryota</taxon>
        <taxon>Fungi</taxon>
        <taxon>Dikarya</taxon>
        <taxon>Ascomycota</taxon>
        <taxon>Pezizomycotina</taxon>
        <taxon>Sordariomycetes</taxon>
        <taxon>Sordariomycetidae</taxon>
        <taxon>Diaporthales</taxon>
        <taxon>Diaporthaceae</taxon>
        <taxon>Diaporthe</taxon>
    </lineage>
</organism>
<dbReference type="InterPro" id="IPR017972">
    <property type="entry name" value="Cyt_P450_CS"/>
</dbReference>
<keyword evidence="7" id="KW-0503">Monooxygenase</keyword>
<dbReference type="SUPFAM" id="SSF48264">
    <property type="entry name" value="Cytochrome P450"/>
    <property type="match status" value="1"/>
</dbReference>
<evidence type="ECO:0000256" key="6">
    <source>
        <dbReference type="PIRSR" id="PIRSR602401-1"/>
    </source>
</evidence>
<gene>
    <name evidence="9" type="ORF">N8I77_003682</name>
</gene>
<evidence type="ECO:0000313" key="10">
    <source>
        <dbReference type="Proteomes" id="UP001265746"/>
    </source>
</evidence>
<keyword evidence="10" id="KW-1185">Reference proteome</keyword>
<dbReference type="PANTHER" id="PTHR24305:SF166">
    <property type="entry name" value="CYTOCHROME P450 12A4, MITOCHONDRIAL-RELATED"/>
    <property type="match status" value="1"/>
</dbReference>
<dbReference type="Pfam" id="PF00067">
    <property type="entry name" value="p450"/>
    <property type="match status" value="1"/>
</dbReference>
<feature type="chain" id="PRO_5042003466" description="Cytochrome P450" evidence="8">
    <location>
        <begin position="24"/>
        <end position="590"/>
    </location>
</feature>
<dbReference type="PRINTS" id="PR00385">
    <property type="entry name" value="P450"/>
</dbReference>
<comment type="similarity">
    <text evidence="2 7">Belongs to the cytochrome P450 family.</text>
</comment>
<protein>
    <recommendedName>
        <fullName evidence="11">Cytochrome P450</fullName>
    </recommendedName>
</protein>